<dbReference type="InterPro" id="IPR032482">
    <property type="entry name" value="DUF5054"/>
</dbReference>
<accession>A0A2X4W6Y7</accession>
<dbReference type="AlphaFoldDB" id="A0A2X4W6Y7"/>
<dbReference type="Pfam" id="PF16477">
    <property type="entry name" value="DUF5054"/>
    <property type="match status" value="1"/>
</dbReference>
<dbReference type="EMBL" id="LS483476">
    <property type="protein sequence ID" value="SQI58911.1"/>
    <property type="molecule type" value="Genomic_DNA"/>
</dbReference>
<dbReference type="InterPro" id="IPR027291">
    <property type="entry name" value="Glyco_hydro_38_N_sf"/>
</dbReference>
<evidence type="ECO:0000313" key="2">
    <source>
        <dbReference type="Proteomes" id="UP000249134"/>
    </source>
</evidence>
<protein>
    <recommendedName>
        <fullName evidence="3">Glycoside hydrolase</fullName>
    </recommendedName>
</protein>
<dbReference type="InterPro" id="IPR011330">
    <property type="entry name" value="Glyco_hydro/deAcase_b/a-brl"/>
</dbReference>
<evidence type="ECO:0000313" key="1">
    <source>
        <dbReference type="EMBL" id="SQI58911.1"/>
    </source>
</evidence>
<gene>
    <name evidence="1" type="ORF">NCTC4824_02289</name>
</gene>
<dbReference type="KEGG" id="blen:NCTC4824_02289"/>
<dbReference type="STRING" id="1348624.GCA_001591545_01341"/>
<reference evidence="1 2" key="1">
    <citation type="submission" date="2018-06" db="EMBL/GenBank/DDBJ databases">
        <authorList>
            <consortium name="Pathogen Informatics"/>
            <person name="Doyle S."/>
        </authorList>
    </citation>
    <scope>NUCLEOTIDE SEQUENCE [LARGE SCALE GENOMIC DNA]</scope>
    <source>
        <strain evidence="1 2">NCTC4824</strain>
    </source>
</reference>
<dbReference type="CDD" id="cd10791">
    <property type="entry name" value="GH38N_AMII_like_1"/>
    <property type="match status" value="1"/>
</dbReference>
<dbReference type="SUPFAM" id="SSF88713">
    <property type="entry name" value="Glycoside hydrolase/deacetylase"/>
    <property type="match status" value="1"/>
</dbReference>
<proteinExistence type="predicted"/>
<evidence type="ECO:0008006" key="3">
    <source>
        <dbReference type="Google" id="ProtNLM"/>
    </source>
</evidence>
<keyword evidence="2" id="KW-1185">Reference proteome</keyword>
<name>A0A2X4W6Y7_LEDLE</name>
<organism evidence="1 2">
    <name type="scientific">Lederbergia lenta</name>
    <name type="common">Bacillus lentus</name>
    <dbReference type="NCBI Taxonomy" id="1467"/>
    <lineage>
        <taxon>Bacteria</taxon>
        <taxon>Bacillati</taxon>
        <taxon>Bacillota</taxon>
        <taxon>Bacilli</taxon>
        <taxon>Bacillales</taxon>
        <taxon>Bacillaceae</taxon>
        <taxon>Lederbergia</taxon>
    </lineage>
</organism>
<dbReference type="RefSeq" id="WP_066138685.1">
    <property type="nucleotide sequence ID" value="NZ_CBCSGM010000001.1"/>
</dbReference>
<sequence length="697" mass="79723">MKKKLHVVFKTHLDIGFTDLAERVTTQYLDDFIPRALAIGEALPTKFVWTTGSWLIDYYLNHPEVAKEDKARMEQAIKNGTIKWHGLPVTTHTELMDRRLFEYGLSISKELDLTYKQQTIAAKMTDVPGHSIAIIPLMAEAGLKYLHIGVNASSAIPNVPEMFVWRAKDGSEIVVHYAQDYGETFMRDGWQDMLYFAHSHDNQGPPKDTAEVTALFAKLVEEYPDVEVVASSLDEFATAAWAKKDTLPVIEEEIADSWIHGVSSDPKKIADYKILLDLRDSWIDSGAMVIDSQEYKDFSEQLMLIAEHTWGGNGNVFLPDYRNYRIADFKAARAKDKITFNHDRTTMDFADLMSLISTNIESQSDANRRSYRLYEASWQEQRDYLHKAIAALNEERRQEALEAVDSKRSAITPLETSIEAVIPGKTYQFAGFSLAFSTTGGMNKLEVNGHRLLKDGKEFGKLSYERFDFANYSNFLSKYSRLTRWTSSWALVDFAKRGIEAYQEIRHEVLMPSIARSSMKQLADVVDVEFDLVFTAYEQAQWGVPKQIRLTYQIDLIRKEIVGSLKWNSKEANRMPEAYWLETSLTVANPYRWQMAKLNEKLSPYDVVENGNRNMHALTKEGLTYQGIEGNLSIQSFDAPVFSFGRRGLLLFDNQQPSLNDGIYVNLFNNTWGTNFPAWFEDDMLFRFGAKLACDKN</sequence>
<dbReference type="GO" id="GO:0005975">
    <property type="term" value="P:carbohydrate metabolic process"/>
    <property type="evidence" value="ECO:0007669"/>
    <property type="project" value="InterPro"/>
</dbReference>
<dbReference type="Gene3D" id="3.20.110.10">
    <property type="entry name" value="Glycoside hydrolase 38, N terminal domain"/>
    <property type="match status" value="1"/>
</dbReference>
<dbReference type="Proteomes" id="UP000249134">
    <property type="component" value="Chromosome 1"/>
</dbReference>